<feature type="binding site" evidence="9">
    <location>
        <position position="47"/>
    </location>
    <ligand>
        <name>ATP</name>
        <dbReference type="ChEBI" id="CHEBI:30616"/>
    </ligand>
</feature>
<keyword evidence="2 10" id="KW-0723">Serine/threonine-protein kinase</keyword>
<dbReference type="FunFam" id="1.10.510.10:FF:000956">
    <property type="entry name" value="CAMK family protein kinase"/>
    <property type="match status" value="1"/>
</dbReference>
<accession>A0A0R3S4B0</accession>
<evidence type="ECO:0000256" key="3">
    <source>
        <dbReference type="ARBA" id="ARBA00022679"/>
    </source>
</evidence>
<dbReference type="SMART" id="SM00220">
    <property type="entry name" value="S_TKc"/>
    <property type="match status" value="1"/>
</dbReference>
<dbReference type="Gene3D" id="1.10.510.10">
    <property type="entry name" value="Transferase(Phosphotransferase) domain 1"/>
    <property type="match status" value="1"/>
</dbReference>
<evidence type="ECO:0000256" key="1">
    <source>
        <dbReference type="ARBA" id="ARBA00012513"/>
    </source>
</evidence>
<keyword evidence="4 9" id="KW-0547">Nucleotide-binding</keyword>
<evidence type="ECO:0000256" key="7">
    <source>
        <dbReference type="ARBA" id="ARBA00047899"/>
    </source>
</evidence>
<dbReference type="GO" id="GO:0000226">
    <property type="term" value="P:microtubule cytoskeleton organization"/>
    <property type="evidence" value="ECO:0007669"/>
    <property type="project" value="TreeGrafter"/>
</dbReference>
<sequence>LIVYCCSKKKEIVRVGNYSIGKTIGRGNFAVVHVAKHGISSKKVALKIVDKSQLLADDLSKIEREINILKNLDHPHIVKLYEIINTDQFLYVVMEYASNGELFELLMKRGHVTENEARRLFQQISAAVAYCHARGVVHRDLKAENLLLDANNDIKLIDFGFSNIQKPQSLLTTFCGSPPYTAPELLLGKAYDGRKADVWSLGVVLYVLLTGGFPFPGEITELKTAIFSEQLRIPYWISFACADLIHKMLAFHPAKRINITNVIQHRSVAHLIMHDLHEKLMNFIIHLEETPDHLNPSVVLFIQQHTKWTEDQIAEVYFKNFCSPIYGTYQLLCSNIEESYTDDKSSSQLRRGSRGSIFSGKVNTEVQTSIISAHQFARLTLSVVDNSESDKSDASDPDEAKLCCNWAQYHNTQYNPALISNSAEVRRYSLYAENLLPLKSLLFAQQQVCTSQALCSEYEVVFSENYEIRSSEVYV</sequence>
<proteinExistence type="inferred from homology"/>
<dbReference type="SUPFAM" id="SSF56112">
    <property type="entry name" value="Protein kinase-like (PK-like)"/>
    <property type="match status" value="1"/>
</dbReference>
<evidence type="ECO:0000256" key="5">
    <source>
        <dbReference type="ARBA" id="ARBA00022777"/>
    </source>
</evidence>
<dbReference type="GO" id="GO:0035556">
    <property type="term" value="P:intracellular signal transduction"/>
    <property type="evidence" value="ECO:0007669"/>
    <property type="project" value="TreeGrafter"/>
</dbReference>
<dbReference type="InterPro" id="IPR011009">
    <property type="entry name" value="Kinase-like_dom_sf"/>
</dbReference>
<dbReference type="GO" id="GO:0005524">
    <property type="term" value="F:ATP binding"/>
    <property type="evidence" value="ECO:0007669"/>
    <property type="project" value="UniProtKB-UniRule"/>
</dbReference>
<dbReference type="STRING" id="1147741.A0A0R3S4B0"/>
<name>A0A0R3S4B0_9BILA</name>
<dbReference type="GO" id="GO:0050321">
    <property type="term" value="F:tau-protein kinase activity"/>
    <property type="evidence" value="ECO:0007669"/>
    <property type="project" value="TreeGrafter"/>
</dbReference>
<evidence type="ECO:0000259" key="11">
    <source>
        <dbReference type="PROSITE" id="PS50011"/>
    </source>
</evidence>
<keyword evidence="6 9" id="KW-0067">ATP-binding</keyword>
<dbReference type="PROSITE" id="PS00107">
    <property type="entry name" value="PROTEIN_KINASE_ATP"/>
    <property type="match status" value="1"/>
</dbReference>
<evidence type="ECO:0000256" key="2">
    <source>
        <dbReference type="ARBA" id="ARBA00022527"/>
    </source>
</evidence>
<dbReference type="Pfam" id="PF00069">
    <property type="entry name" value="Pkinase"/>
    <property type="match status" value="1"/>
</dbReference>
<dbReference type="EC" id="2.7.11.1" evidence="1"/>
<dbReference type="AlphaFoldDB" id="A0A0R3S4B0"/>
<dbReference type="PANTHER" id="PTHR24346:SF42">
    <property type="entry name" value="SERINE_THREONINE-PROTEIN KINASE SIK3"/>
    <property type="match status" value="1"/>
</dbReference>
<dbReference type="InterPro" id="IPR000719">
    <property type="entry name" value="Prot_kinase_dom"/>
</dbReference>
<organism evidence="12 13">
    <name type="scientific">Elaeophora elaphi</name>
    <dbReference type="NCBI Taxonomy" id="1147741"/>
    <lineage>
        <taxon>Eukaryota</taxon>
        <taxon>Metazoa</taxon>
        <taxon>Ecdysozoa</taxon>
        <taxon>Nematoda</taxon>
        <taxon>Chromadorea</taxon>
        <taxon>Rhabditida</taxon>
        <taxon>Spirurina</taxon>
        <taxon>Spiruromorpha</taxon>
        <taxon>Filarioidea</taxon>
        <taxon>Onchocercidae</taxon>
        <taxon>Elaeophora</taxon>
    </lineage>
</organism>
<evidence type="ECO:0000256" key="8">
    <source>
        <dbReference type="ARBA" id="ARBA00048679"/>
    </source>
</evidence>
<evidence type="ECO:0000313" key="12">
    <source>
        <dbReference type="Proteomes" id="UP000050640"/>
    </source>
</evidence>
<comment type="catalytic activity">
    <reaction evidence="7">
        <text>L-threonyl-[protein] + ATP = O-phospho-L-threonyl-[protein] + ADP + H(+)</text>
        <dbReference type="Rhea" id="RHEA:46608"/>
        <dbReference type="Rhea" id="RHEA-COMP:11060"/>
        <dbReference type="Rhea" id="RHEA-COMP:11605"/>
        <dbReference type="ChEBI" id="CHEBI:15378"/>
        <dbReference type="ChEBI" id="CHEBI:30013"/>
        <dbReference type="ChEBI" id="CHEBI:30616"/>
        <dbReference type="ChEBI" id="CHEBI:61977"/>
        <dbReference type="ChEBI" id="CHEBI:456216"/>
        <dbReference type="EC" id="2.7.11.1"/>
    </reaction>
</comment>
<dbReference type="WBParaSite" id="EEL_0000962701-mRNA-1">
    <property type="protein sequence ID" value="EEL_0000962701-mRNA-1"/>
    <property type="gene ID" value="EEL_0000962701"/>
</dbReference>
<keyword evidence="3" id="KW-0808">Transferase</keyword>
<dbReference type="Proteomes" id="UP000050640">
    <property type="component" value="Unplaced"/>
</dbReference>
<dbReference type="GO" id="GO:0005737">
    <property type="term" value="C:cytoplasm"/>
    <property type="evidence" value="ECO:0007669"/>
    <property type="project" value="TreeGrafter"/>
</dbReference>
<comment type="catalytic activity">
    <reaction evidence="8">
        <text>L-seryl-[protein] + ATP = O-phospho-L-seryl-[protein] + ADP + H(+)</text>
        <dbReference type="Rhea" id="RHEA:17989"/>
        <dbReference type="Rhea" id="RHEA-COMP:9863"/>
        <dbReference type="Rhea" id="RHEA-COMP:11604"/>
        <dbReference type="ChEBI" id="CHEBI:15378"/>
        <dbReference type="ChEBI" id="CHEBI:29999"/>
        <dbReference type="ChEBI" id="CHEBI:30616"/>
        <dbReference type="ChEBI" id="CHEBI:83421"/>
        <dbReference type="ChEBI" id="CHEBI:456216"/>
        <dbReference type="EC" id="2.7.11.1"/>
    </reaction>
</comment>
<evidence type="ECO:0000256" key="6">
    <source>
        <dbReference type="ARBA" id="ARBA00022840"/>
    </source>
</evidence>
<reference evidence="13" key="1">
    <citation type="submission" date="2017-02" db="UniProtKB">
        <authorList>
            <consortium name="WormBaseParasite"/>
        </authorList>
    </citation>
    <scope>IDENTIFICATION</scope>
</reference>
<evidence type="ECO:0000313" key="13">
    <source>
        <dbReference type="WBParaSite" id="EEL_0000962701-mRNA-1"/>
    </source>
</evidence>
<evidence type="ECO:0000256" key="9">
    <source>
        <dbReference type="PROSITE-ProRule" id="PRU10141"/>
    </source>
</evidence>
<evidence type="ECO:0000256" key="10">
    <source>
        <dbReference type="RuleBase" id="RU000304"/>
    </source>
</evidence>
<keyword evidence="5" id="KW-0418">Kinase</keyword>
<dbReference type="CDD" id="cd14003">
    <property type="entry name" value="STKc_AMPK-like"/>
    <property type="match status" value="1"/>
</dbReference>
<protein>
    <recommendedName>
        <fullName evidence="1">non-specific serine/threonine protein kinase</fullName>
        <ecNumber evidence="1">2.7.11.1</ecNumber>
    </recommendedName>
</protein>
<keyword evidence="12" id="KW-1185">Reference proteome</keyword>
<dbReference type="PROSITE" id="PS50011">
    <property type="entry name" value="PROTEIN_KINASE_DOM"/>
    <property type="match status" value="1"/>
</dbReference>
<dbReference type="PROSITE" id="PS00108">
    <property type="entry name" value="PROTEIN_KINASE_ST"/>
    <property type="match status" value="1"/>
</dbReference>
<dbReference type="PANTHER" id="PTHR24346">
    <property type="entry name" value="MAP/MICROTUBULE AFFINITY-REGULATING KINASE"/>
    <property type="match status" value="1"/>
</dbReference>
<comment type="similarity">
    <text evidence="10">Belongs to the protein kinase superfamily.</text>
</comment>
<feature type="domain" description="Protein kinase" evidence="11">
    <location>
        <begin position="18"/>
        <end position="268"/>
    </location>
</feature>
<dbReference type="InterPro" id="IPR008271">
    <property type="entry name" value="Ser/Thr_kinase_AS"/>
</dbReference>
<dbReference type="InterPro" id="IPR017441">
    <property type="entry name" value="Protein_kinase_ATP_BS"/>
</dbReference>
<evidence type="ECO:0000256" key="4">
    <source>
        <dbReference type="ARBA" id="ARBA00022741"/>
    </source>
</evidence>
<dbReference type="FunFam" id="3.30.200.20:FF:000003">
    <property type="entry name" value="Non-specific serine/threonine protein kinase"/>
    <property type="match status" value="1"/>
</dbReference>